<comment type="function">
    <text evidence="7">SNARE involved in targeting and fusion of ER-derived transport vesicles with the Golgi complex as well as Golgi-derived retrograde transport vesicles with the ER.</text>
</comment>
<dbReference type="Pfam" id="PF25970">
    <property type="entry name" value="SEC22a_C"/>
    <property type="match status" value="1"/>
</dbReference>
<evidence type="ECO:0000313" key="12">
    <source>
        <dbReference type="EMBL" id="JAQ05173.1"/>
    </source>
</evidence>
<dbReference type="AlphaFoldDB" id="A0A146KWN8"/>
<keyword evidence="4" id="KW-0813">Transport</keyword>
<feature type="transmembrane region" description="Helical" evidence="9">
    <location>
        <begin position="254"/>
        <end position="271"/>
    </location>
</feature>
<dbReference type="PANTHER" id="PTHR45837">
    <property type="entry name" value="VESICLE-TRAFFICKING PROTEIN SEC22B"/>
    <property type="match status" value="1"/>
</dbReference>
<dbReference type="InterPro" id="IPR011012">
    <property type="entry name" value="Longin-like_dom_sf"/>
</dbReference>
<dbReference type="GO" id="GO:0005794">
    <property type="term" value="C:Golgi apparatus"/>
    <property type="evidence" value="ECO:0007669"/>
    <property type="project" value="UniProtKB-SubCell"/>
</dbReference>
<dbReference type="GO" id="GO:0006890">
    <property type="term" value="P:retrograde vesicle-mediated transport, Golgi to endoplasmic reticulum"/>
    <property type="evidence" value="ECO:0007669"/>
    <property type="project" value="InterPro"/>
</dbReference>
<keyword evidence="6 9" id="KW-0472">Membrane</keyword>
<dbReference type="InterPro" id="IPR010908">
    <property type="entry name" value="Longin_dom"/>
</dbReference>
<protein>
    <submittedName>
        <fullName evidence="11">Vesicle-trafficking protein SEC22a</fullName>
    </submittedName>
</protein>
<evidence type="ECO:0000256" key="5">
    <source>
        <dbReference type="ARBA" id="ARBA00023054"/>
    </source>
</evidence>
<dbReference type="Pfam" id="PF13774">
    <property type="entry name" value="Longin"/>
    <property type="match status" value="1"/>
</dbReference>
<dbReference type="EMBL" id="GDHC01013456">
    <property type="protein sequence ID" value="JAQ05173.1"/>
    <property type="molecule type" value="Transcribed_RNA"/>
</dbReference>
<evidence type="ECO:0000256" key="2">
    <source>
        <dbReference type="ARBA" id="ARBA00004223"/>
    </source>
</evidence>
<evidence type="ECO:0000256" key="1">
    <source>
        <dbReference type="ARBA" id="ARBA00004163"/>
    </source>
</evidence>
<keyword evidence="4" id="KW-0653">Protein transport</keyword>
<reference evidence="11" key="1">
    <citation type="journal article" date="2016" name="Gigascience">
        <title>De novo construction of an expanded transcriptome assembly for the western tarnished plant bug, Lygus hesperus.</title>
        <authorList>
            <person name="Tassone E.E."/>
            <person name="Geib S.M."/>
            <person name="Hall B."/>
            <person name="Fabrick J.A."/>
            <person name="Brent C.S."/>
            <person name="Hull J.J."/>
        </authorList>
    </citation>
    <scope>NUCLEOTIDE SEQUENCE</scope>
</reference>
<evidence type="ECO:0000256" key="4">
    <source>
        <dbReference type="ARBA" id="ARBA00022927"/>
    </source>
</evidence>
<dbReference type="GO" id="GO:0005789">
    <property type="term" value="C:endoplasmic reticulum membrane"/>
    <property type="evidence" value="ECO:0007669"/>
    <property type="project" value="UniProtKB-SubCell"/>
</dbReference>
<evidence type="ECO:0000259" key="10">
    <source>
        <dbReference type="PROSITE" id="PS50859"/>
    </source>
</evidence>
<keyword evidence="9" id="KW-1133">Transmembrane helix</keyword>
<dbReference type="InterPro" id="IPR059071">
    <property type="entry name" value="SEC22a-c_C"/>
</dbReference>
<evidence type="ECO:0000256" key="7">
    <source>
        <dbReference type="ARBA" id="ARBA00024173"/>
    </source>
</evidence>
<dbReference type="EMBL" id="GDHC01018380">
    <property type="protein sequence ID" value="JAQ00249.1"/>
    <property type="molecule type" value="Transcribed_RNA"/>
</dbReference>
<sequence length="307" mass="35475">MIVYALILRTKDGLPLSASTDFNHETNKNIKDNKRYVKMVGNKAPNLPEKCLLQLKDFTIYMIKVRGITFLVMTEFHYPVALAFSFLNELMKEFIQLYEPAKLVSAKRPYHFIEFDNTIHKLRQAYNKPQSLASRVNLTDLNAELTLRPPYRLAVTDVEPINQINGACRMNVPQMGVGPPPRLRRMSIWGWIAVLLAVSLISLGFLRGLVALHLSSLEVYNGPSPIHGVMYIIEALVRVAQLYLLFYNTRHRDFESWLALIAQIMCIYFLWDLRDYSQHAVFAISSLSTHLCTIYRRLQDKLPDYHI</sequence>
<dbReference type="CDD" id="cd14824">
    <property type="entry name" value="Longin"/>
    <property type="match status" value="1"/>
</dbReference>
<dbReference type="SUPFAM" id="SSF64356">
    <property type="entry name" value="SNARE-like"/>
    <property type="match status" value="1"/>
</dbReference>
<organism evidence="11">
    <name type="scientific">Lygus hesperus</name>
    <name type="common">Western plant bug</name>
    <dbReference type="NCBI Taxonomy" id="30085"/>
    <lineage>
        <taxon>Eukaryota</taxon>
        <taxon>Metazoa</taxon>
        <taxon>Ecdysozoa</taxon>
        <taxon>Arthropoda</taxon>
        <taxon>Hexapoda</taxon>
        <taxon>Insecta</taxon>
        <taxon>Pterygota</taxon>
        <taxon>Neoptera</taxon>
        <taxon>Paraneoptera</taxon>
        <taxon>Hemiptera</taxon>
        <taxon>Heteroptera</taxon>
        <taxon>Panheteroptera</taxon>
        <taxon>Cimicomorpha</taxon>
        <taxon>Miridae</taxon>
        <taxon>Mirini</taxon>
        <taxon>Lygus</taxon>
    </lineage>
</organism>
<gene>
    <name evidence="11" type="primary">SEC22A_2</name>
    <name evidence="12" type="synonym">SEC22A_0</name>
    <name evidence="11" type="ORF">g.43760</name>
    <name evidence="12" type="ORF">g.43761</name>
</gene>
<accession>A0A146KWN8</accession>
<dbReference type="SMART" id="SM01270">
    <property type="entry name" value="Longin"/>
    <property type="match status" value="1"/>
</dbReference>
<feature type="transmembrane region" description="Helical" evidence="9">
    <location>
        <begin position="226"/>
        <end position="247"/>
    </location>
</feature>
<dbReference type="GO" id="GO:0006888">
    <property type="term" value="P:endoplasmic reticulum to Golgi vesicle-mediated transport"/>
    <property type="evidence" value="ECO:0007669"/>
    <property type="project" value="InterPro"/>
</dbReference>
<evidence type="ECO:0000256" key="8">
    <source>
        <dbReference type="ARBA" id="ARBA00024188"/>
    </source>
</evidence>
<evidence type="ECO:0000256" key="3">
    <source>
        <dbReference type="ARBA" id="ARBA00008025"/>
    </source>
</evidence>
<dbReference type="GO" id="GO:0005484">
    <property type="term" value="F:SNAP receptor activity"/>
    <property type="evidence" value="ECO:0007669"/>
    <property type="project" value="InterPro"/>
</dbReference>
<dbReference type="PROSITE" id="PS50859">
    <property type="entry name" value="LONGIN"/>
    <property type="match status" value="1"/>
</dbReference>
<evidence type="ECO:0000256" key="6">
    <source>
        <dbReference type="ARBA" id="ARBA00023136"/>
    </source>
</evidence>
<name>A0A146KWN8_LYGHE</name>
<keyword evidence="5" id="KW-0175">Coiled coil</keyword>
<proteinExistence type="inferred from homology"/>
<comment type="subcellular location">
    <subcellularLocation>
        <location evidence="1">Endoplasmic reticulum membrane</location>
        <topology evidence="1">Single-pass type IV membrane protein</topology>
    </subcellularLocation>
    <subcellularLocation>
        <location evidence="8">Golgi apparatus</location>
        <location evidence="8">cis-Golgi network membrane</location>
    </subcellularLocation>
    <subcellularLocation>
        <location evidence="2">Melanosome</location>
    </subcellularLocation>
</comment>
<evidence type="ECO:0000256" key="9">
    <source>
        <dbReference type="SAM" id="Phobius"/>
    </source>
</evidence>
<dbReference type="InterPro" id="IPR044565">
    <property type="entry name" value="Sec22"/>
</dbReference>
<feature type="transmembrane region" description="Helical" evidence="9">
    <location>
        <begin position="188"/>
        <end position="206"/>
    </location>
</feature>
<dbReference type="Gene3D" id="3.30.450.50">
    <property type="entry name" value="Longin domain"/>
    <property type="match status" value="1"/>
</dbReference>
<feature type="domain" description="Longin" evidence="10">
    <location>
        <begin position="6"/>
        <end position="119"/>
    </location>
</feature>
<dbReference type="GO" id="GO:0015031">
    <property type="term" value="P:protein transport"/>
    <property type="evidence" value="ECO:0007669"/>
    <property type="project" value="UniProtKB-KW"/>
</dbReference>
<comment type="similarity">
    <text evidence="3">Belongs to the synaptobrevin family.</text>
</comment>
<keyword evidence="9" id="KW-0812">Transmembrane</keyword>
<evidence type="ECO:0000313" key="11">
    <source>
        <dbReference type="EMBL" id="JAQ00249.1"/>
    </source>
</evidence>